<proteinExistence type="predicted"/>
<feature type="signal peptide" evidence="1">
    <location>
        <begin position="1"/>
        <end position="20"/>
    </location>
</feature>
<name>A0A2P2E602_9PROT</name>
<dbReference type="SUPFAM" id="SSF54427">
    <property type="entry name" value="NTF2-like"/>
    <property type="match status" value="1"/>
</dbReference>
<keyword evidence="1" id="KW-0732">Signal</keyword>
<dbReference type="InterPro" id="IPR032710">
    <property type="entry name" value="NTF2-like_dom_sf"/>
</dbReference>
<evidence type="ECO:0000313" key="4">
    <source>
        <dbReference type="Proteomes" id="UP000245086"/>
    </source>
</evidence>
<dbReference type="Pfam" id="PF14534">
    <property type="entry name" value="DUF4440"/>
    <property type="match status" value="1"/>
</dbReference>
<accession>A0A2P2E602</accession>
<protein>
    <recommendedName>
        <fullName evidence="2">DUF4440 domain-containing protein</fullName>
    </recommendedName>
</protein>
<dbReference type="Gene3D" id="3.10.450.50">
    <property type="match status" value="1"/>
</dbReference>
<sequence length="262" mass="27977">MLKTFALSLGILAAAGPALAQTAATAAELCDKGQVVTVRFNELTPGGTFDGFKAAASANQKFYRDRGINGNVQLVGRAMVRDAKTGTWSFSPNGVSTAHINSPMVRVDSNDPAWKAFVAQYDANSKVTAIQTLCYMPAIDETATIMSEIKRLEQVWVDKALSGDAAGLGAILDDSYMSYGKSKPETKADLLASTADPKKKPKAVSISDVTVRVEDNLAFAQGVWTETDSAGKVIRLSFLDIWKQDRRGAWKAIVSQVGPVGP</sequence>
<gene>
    <name evidence="3" type="ORF">PbB2_00149</name>
</gene>
<dbReference type="RefSeq" id="WP_192576093.1">
    <property type="nucleotide sequence ID" value="NZ_BFBR01000001.1"/>
</dbReference>
<feature type="domain" description="DUF4440" evidence="2">
    <location>
        <begin position="149"/>
        <end position="251"/>
    </location>
</feature>
<evidence type="ECO:0000313" key="3">
    <source>
        <dbReference type="EMBL" id="GBF56493.1"/>
    </source>
</evidence>
<dbReference type="InterPro" id="IPR027843">
    <property type="entry name" value="DUF4440"/>
</dbReference>
<feature type="chain" id="PRO_5015157080" description="DUF4440 domain-containing protein" evidence="1">
    <location>
        <begin position="21"/>
        <end position="262"/>
    </location>
</feature>
<dbReference type="Proteomes" id="UP000245086">
    <property type="component" value="Unassembled WGS sequence"/>
</dbReference>
<evidence type="ECO:0000259" key="2">
    <source>
        <dbReference type="Pfam" id="PF14534"/>
    </source>
</evidence>
<comment type="caution">
    <text evidence="3">The sequence shown here is derived from an EMBL/GenBank/DDBJ whole genome shotgun (WGS) entry which is preliminary data.</text>
</comment>
<organism evidence="3 4">
    <name type="scientific">Candidatus Phycosocius bacilliformis</name>
    <dbReference type="NCBI Taxonomy" id="1445552"/>
    <lineage>
        <taxon>Bacteria</taxon>
        <taxon>Pseudomonadati</taxon>
        <taxon>Pseudomonadota</taxon>
        <taxon>Alphaproteobacteria</taxon>
        <taxon>Caulobacterales</taxon>
        <taxon>Caulobacterales incertae sedis</taxon>
        <taxon>Candidatus Phycosocius</taxon>
    </lineage>
</organism>
<keyword evidence="4" id="KW-1185">Reference proteome</keyword>
<dbReference type="AlphaFoldDB" id="A0A2P2E602"/>
<dbReference type="EMBL" id="BFBR01000001">
    <property type="protein sequence ID" value="GBF56493.1"/>
    <property type="molecule type" value="Genomic_DNA"/>
</dbReference>
<reference evidence="3 4" key="1">
    <citation type="journal article" date="2018" name="Genome Announc.">
        <title>Draft Genome Sequence of "Candidatus Phycosocius bacilliformis," an Alphaproteobacterial Ectosymbiont of the Hydrocarbon-Producing Green Alga Botryococcus braunii.</title>
        <authorList>
            <person name="Tanabe Y."/>
            <person name="Yamaguchi H."/>
            <person name="Watanabe M.M."/>
        </authorList>
    </citation>
    <scope>NUCLEOTIDE SEQUENCE [LARGE SCALE GENOMIC DNA]</scope>
    <source>
        <strain evidence="3 4">BOTRYCO-2</strain>
    </source>
</reference>
<evidence type="ECO:0000256" key="1">
    <source>
        <dbReference type="SAM" id="SignalP"/>
    </source>
</evidence>